<keyword evidence="2" id="KW-0521">NADP</keyword>
<keyword evidence="3" id="KW-0560">Oxidoreductase</keyword>
<dbReference type="InterPro" id="IPR020471">
    <property type="entry name" value="AKR"/>
</dbReference>
<dbReference type="OMA" id="RHQRMNF"/>
<proteinExistence type="inferred from homology"/>
<dbReference type="PANTHER" id="PTHR43827">
    <property type="entry name" value="2,5-DIKETO-D-GLUCONIC ACID REDUCTASE"/>
    <property type="match status" value="1"/>
</dbReference>
<feature type="active site" description="Proton donor" evidence="4">
    <location>
        <position position="62"/>
    </location>
</feature>
<protein>
    <recommendedName>
        <fullName evidence="5">NADP-dependent oxidoreductase domain-containing protein</fullName>
    </recommendedName>
</protein>
<feature type="domain" description="NADP-dependent oxidoreductase" evidence="5">
    <location>
        <begin position="92"/>
        <end position="236"/>
    </location>
</feature>
<dbReference type="VEuPathDB" id="ToxoDB:EAH_00014400"/>
<evidence type="ECO:0000256" key="4">
    <source>
        <dbReference type="PIRSR" id="PIRSR000097-1"/>
    </source>
</evidence>
<dbReference type="InterPro" id="IPR023210">
    <property type="entry name" value="NADP_OxRdtase_dom"/>
</dbReference>
<organism evidence="6 7">
    <name type="scientific">Eimeria acervulina</name>
    <name type="common">Coccidian parasite</name>
    <dbReference type="NCBI Taxonomy" id="5801"/>
    <lineage>
        <taxon>Eukaryota</taxon>
        <taxon>Sar</taxon>
        <taxon>Alveolata</taxon>
        <taxon>Apicomplexa</taxon>
        <taxon>Conoidasida</taxon>
        <taxon>Coccidia</taxon>
        <taxon>Eucoccidiorida</taxon>
        <taxon>Eimeriorina</taxon>
        <taxon>Eimeriidae</taxon>
        <taxon>Eimeria</taxon>
    </lineage>
</organism>
<evidence type="ECO:0000313" key="6">
    <source>
        <dbReference type="EMBL" id="CDI80285.1"/>
    </source>
</evidence>
<dbReference type="PIRSF" id="PIRSF000097">
    <property type="entry name" value="AKR"/>
    <property type="match status" value="1"/>
</dbReference>
<dbReference type="Pfam" id="PF00248">
    <property type="entry name" value="Aldo_ket_red"/>
    <property type="match status" value="1"/>
</dbReference>
<evidence type="ECO:0000256" key="2">
    <source>
        <dbReference type="ARBA" id="ARBA00022857"/>
    </source>
</evidence>
<gene>
    <name evidence="6" type="ORF">EAH_00014400</name>
</gene>
<dbReference type="PANTHER" id="PTHR43827:SF3">
    <property type="entry name" value="NADP-DEPENDENT OXIDOREDUCTASE DOMAIN-CONTAINING PROTEIN"/>
    <property type="match status" value="1"/>
</dbReference>
<keyword evidence="7" id="KW-1185">Reference proteome</keyword>
<sequence length="268" mass="30668">MSCPSLAGVDLLAAAKCRTLYNGVKLPMIGLGTWRLRGDRLRSGVFGALNERYGLIDSAAVYENEEEIRELLKEAGSGGVDANSHENRQRRIESWRALEQLYEEKKVRAIGVSNFLVPHLEQLMEDGAKIRPMVDQIEWHPMCWVPDLIPYAEKHNITLQAYSSLGSGENRLMEHEVVKQIAKEINKSPSVVLLRWPLQQGLVVIPCSTSQEHLRENLEALDVELSEDQMKRLANCRIVEFMQAYLPVVFSAITRPEEWWLHLKWFGY</sequence>
<comment type="similarity">
    <text evidence="1">Belongs to the aldo/keto reductase family.</text>
</comment>
<dbReference type="EMBL" id="HG671173">
    <property type="protein sequence ID" value="CDI80285.1"/>
    <property type="molecule type" value="Genomic_DNA"/>
</dbReference>
<dbReference type="OrthoDB" id="416253at2759"/>
<dbReference type="InterPro" id="IPR036812">
    <property type="entry name" value="NAD(P)_OxRdtase_dom_sf"/>
</dbReference>
<name>U6GJE9_EIMAC</name>
<dbReference type="AlphaFoldDB" id="U6GJE9"/>
<evidence type="ECO:0000313" key="7">
    <source>
        <dbReference type="Proteomes" id="UP000018050"/>
    </source>
</evidence>
<evidence type="ECO:0000259" key="5">
    <source>
        <dbReference type="Pfam" id="PF00248"/>
    </source>
</evidence>
<accession>U6GJE9</accession>
<reference evidence="6" key="2">
    <citation type="submission" date="2013-10" db="EMBL/GenBank/DDBJ databases">
        <authorList>
            <person name="Aslett M."/>
        </authorList>
    </citation>
    <scope>NUCLEOTIDE SEQUENCE</scope>
    <source>
        <strain evidence="6">Houghton</strain>
    </source>
</reference>
<dbReference type="Proteomes" id="UP000018050">
    <property type="component" value="Unassembled WGS sequence"/>
</dbReference>
<dbReference type="GO" id="GO:0016491">
    <property type="term" value="F:oxidoreductase activity"/>
    <property type="evidence" value="ECO:0007669"/>
    <property type="project" value="InterPro"/>
</dbReference>
<evidence type="ECO:0000256" key="3">
    <source>
        <dbReference type="ARBA" id="ARBA00023002"/>
    </source>
</evidence>
<dbReference type="Gene3D" id="3.20.20.100">
    <property type="entry name" value="NADP-dependent oxidoreductase domain"/>
    <property type="match status" value="2"/>
</dbReference>
<reference evidence="6" key="1">
    <citation type="submission" date="2013-10" db="EMBL/GenBank/DDBJ databases">
        <title>Genomic analysis of the causative agents of coccidiosis in chickens.</title>
        <authorList>
            <person name="Reid A.J."/>
            <person name="Blake D."/>
            <person name="Billington K."/>
            <person name="Browne H."/>
            <person name="Dunn M."/>
            <person name="Hung S."/>
            <person name="Kawahara F."/>
            <person name="Miranda-Saavedra D."/>
            <person name="Mourier T."/>
            <person name="Nagra H."/>
            <person name="Otto T.D."/>
            <person name="Rawlings N."/>
            <person name="Sanchez A."/>
            <person name="Sanders M."/>
            <person name="Subramaniam C."/>
            <person name="Tay Y."/>
            <person name="Dear P."/>
            <person name="Doerig C."/>
            <person name="Gruber A."/>
            <person name="Parkinson J."/>
            <person name="Shirley M."/>
            <person name="Wan K.L."/>
            <person name="Berriman M."/>
            <person name="Tomley F."/>
            <person name="Pain A."/>
        </authorList>
    </citation>
    <scope>NUCLEOTIDE SEQUENCE</scope>
    <source>
        <strain evidence="6">Houghton</strain>
    </source>
</reference>
<dbReference type="PROSITE" id="PS00062">
    <property type="entry name" value="ALDOKETO_REDUCTASE_2"/>
    <property type="match status" value="1"/>
</dbReference>
<dbReference type="InterPro" id="IPR018170">
    <property type="entry name" value="Aldo/ket_reductase_CS"/>
</dbReference>
<dbReference type="SUPFAM" id="SSF51430">
    <property type="entry name" value="NAD(P)-linked oxidoreductase"/>
    <property type="match status" value="1"/>
</dbReference>
<evidence type="ECO:0000256" key="1">
    <source>
        <dbReference type="ARBA" id="ARBA00007905"/>
    </source>
</evidence>
<dbReference type="GeneID" id="25269510"/>
<dbReference type="RefSeq" id="XP_013249742.1">
    <property type="nucleotide sequence ID" value="XM_013394288.1"/>
</dbReference>